<dbReference type="CDD" id="cd08566">
    <property type="entry name" value="GDPD_AtGDE_like"/>
    <property type="match status" value="1"/>
</dbReference>
<sequence length="314" mass="35301">MSLLIGINTAQAKIPVDGIEQNSKCQVEYKATNHCNSHCKKNENIMIASHRGDWRNAPENSIAAIESAISHGADIVEIDIRETADGQLVLMHDSNVDRMTDGTGYISMLTLSQLQSLRLRLLQGGETQLTEHKVPTFKEAIAAAKGRVIINLDKAWEIREKVYDDLKSMDAVSIGLFKSNANPDEVQEFLDKDDSILYMHKLREDNLSHIDGFDRHTPYAWEIGFETLTEPQINAELVESLAQESAIWINSLWYGQAAGFTDEVAHLDPISGWQNVIDHFSATIIQTDNVVELDQWLKCGKDRKKKTIRACIQL</sequence>
<dbReference type="Pfam" id="PF03009">
    <property type="entry name" value="GDPD"/>
    <property type="match status" value="1"/>
</dbReference>
<dbReference type="GO" id="GO:0006644">
    <property type="term" value="P:phospholipid metabolic process"/>
    <property type="evidence" value="ECO:0007669"/>
    <property type="project" value="TreeGrafter"/>
</dbReference>
<dbReference type="GO" id="GO:0005886">
    <property type="term" value="C:plasma membrane"/>
    <property type="evidence" value="ECO:0007669"/>
    <property type="project" value="TreeGrafter"/>
</dbReference>
<dbReference type="SUPFAM" id="SSF51695">
    <property type="entry name" value="PLC-like phosphodiesterases"/>
    <property type="match status" value="1"/>
</dbReference>
<gene>
    <name evidence="2" type="ORF">MO867_22115</name>
</gene>
<evidence type="ECO:0000313" key="3">
    <source>
        <dbReference type="Proteomes" id="UP001139028"/>
    </source>
</evidence>
<organism evidence="2 3">
    <name type="scientific">Microbulbifer okhotskensis</name>
    <dbReference type="NCBI Taxonomy" id="2926617"/>
    <lineage>
        <taxon>Bacteria</taxon>
        <taxon>Pseudomonadati</taxon>
        <taxon>Pseudomonadota</taxon>
        <taxon>Gammaproteobacteria</taxon>
        <taxon>Cellvibrionales</taxon>
        <taxon>Microbulbiferaceae</taxon>
        <taxon>Microbulbifer</taxon>
    </lineage>
</organism>
<dbReference type="RefSeq" id="WP_252473205.1">
    <property type="nucleotide sequence ID" value="NZ_JALBWM010000292.1"/>
</dbReference>
<dbReference type="Gene3D" id="3.20.20.190">
    <property type="entry name" value="Phosphatidylinositol (PI) phosphodiesterase"/>
    <property type="match status" value="1"/>
</dbReference>
<comment type="caution">
    <text evidence="2">The sequence shown here is derived from an EMBL/GenBank/DDBJ whole genome shotgun (WGS) entry which is preliminary data.</text>
</comment>
<proteinExistence type="predicted"/>
<dbReference type="InterPro" id="IPR030395">
    <property type="entry name" value="GP_PDE_dom"/>
</dbReference>
<accession>A0A9X2EXH3</accession>
<name>A0A9X2EXH3_9GAMM</name>
<dbReference type="AlphaFoldDB" id="A0A9X2EXH3"/>
<dbReference type="InterPro" id="IPR032160">
    <property type="entry name" value="DUF4996"/>
</dbReference>
<dbReference type="EMBL" id="JALBWM010000292">
    <property type="protein sequence ID" value="MCO1337023.1"/>
    <property type="molecule type" value="Genomic_DNA"/>
</dbReference>
<protein>
    <submittedName>
        <fullName evidence="2">Glycerophosphodiester phosphodiesterase family protein</fullName>
    </submittedName>
</protein>
<dbReference type="Pfam" id="PF16387">
    <property type="entry name" value="DUF4996"/>
    <property type="match status" value="1"/>
</dbReference>
<dbReference type="Proteomes" id="UP001139028">
    <property type="component" value="Unassembled WGS sequence"/>
</dbReference>
<keyword evidence="3" id="KW-1185">Reference proteome</keyword>
<dbReference type="GO" id="GO:0070291">
    <property type="term" value="P:N-acylethanolamine metabolic process"/>
    <property type="evidence" value="ECO:0007669"/>
    <property type="project" value="TreeGrafter"/>
</dbReference>
<dbReference type="PANTHER" id="PTHR46320:SF1">
    <property type="entry name" value="GLYCEROPHOSPHODIESTER PHOSPHODIESTERASE 1"/>
    <property type="match status" value="1"/>
</dbReference>
<dbReference type="PROSITE" id="PS51704">
    <property type="entry name" value="GP_PDE"/>
    <property type="match status" value="1"/>
</dbReference>
<evidence type="ECO:0000313" key="2">
    <source>
        <dbReference type="EMBL" id="MCO1337023.1"/>
    </source>
</evidence>
<dbReference type="GO" id="GO:0008889">
    <property type="term" value="F:glycerophosphodiester phosphodiesterase activity"/>
    <property type="evidence" value="ECO:0007669"/>
    <property type="project" value="TreeGrafter"/>
</dbReference>
<evidence type="ECO:0000259" key="1">
    <source>
        <dbReference type="PROSITE" id="PS51704"/>
    </source>
</evidence>
<reference evidence="2" key="1">
    <citation type="journal article" date="2022" name="Arch. Microbiol.">
        <title>Microbulbifer okhotskensis sp. nov., isolated from a deep bottom sediment of the Okhotsk Sea.</title>
        <authorList>
            <person name="Romanenko L."/>
            <person name="Kurilenko V."/>
            <person name="Otstavnykh N."/>
            <person name="Velansky P."/>
            <person name="Isaeva M."/>
            <person name="Mikhailov V."/>
        </authorList>
    </citation>
    <scope>NUCLEOTIDE SEQUENCE</scope>
    <source>
        <strain evidence="2">OS29</strain>
    </source>
</reference>
<dbReference type="GO" id="GO:0006580">
    <property type="term" value="P:ethanolamine metabolic process"/>
    <property type="evidence" value="ECO:0007669"/>
    <property type="project" value="TreeGrafter"/>
</dbReference>
<feature type="domain" description="GP-PDE" evidence="1">
    <location>
        <begin position="45"/>
        <end position="314"/>
    </location>
</feature>
<dbReference type="InterPro" id="IPR017946">
    <property type="entry name" value="PLC-like_Pdiesterase_TIM-brl"/>
</dbReference>
<dbReference type="PANTHER" id="PTHR46320">
    <property type="entry name" value="GLYCEROPHOSPHODIESTER PHOSPHODIESTERASE 1"/>
    <property type="match status" value="1"/>
</dbReference>